<dbReference type="AlphaFoldDB" id="A0A067RVE8"/>
<reference evidence="1 2" key="1">
    <citation type="journal article" date="2014" name="Nat. Commun.">
        <title>Molecular traces of alternative social organization in a termite genome.</title>
        <authorList>
            <person name="Terrapon N."/>
            <person name="Li C."/>
            <person name="Robertson H.M."/>
            <person name="Ji L."/>
            <person name="Meng X."/>
            <person name="Booth W."/>
            <person name="Chen Z."/>
            <person name="Childers C.P."/>
            <person name="Glastad K.M."/>
            <person name="Gokhale K."/>
            <person name="Gowin J."/>
            <person name="Gronenberg W."/>
            <person name="Hermansen R.A."/>
            <person name="Hu H."/>
            <person name="Hunt B.G."/>
            <person name="Huylmans A.K."/>
            <person name="Khalil S.M."/>
            <person name="Mitchell R.D."/>
            <person name="Munoz-Torres M.C."/>
            <person name="Mustard J.A."/>
            <person name="Pan H."/>
            <person name="Reese J.T."/>
            <person name="Scharf M.E."/>
            <person name="Sun F."/>
            <person name="Vogel H."/>
            <person name="Xiao J."/>
            <person name="Yang W."/>
            <person name="Yang Z."/>
            <person name="Yang Z."/>
            <person name="Zhou J."/>
            <person name="Zhu J."/>
            <person name="Brent C.S."/>
            <person name="Elsik C.G."/>
            <person name="Goodisman M.A."/>
            <person name="Liberles D.A."/>
            <person name="Roe R.M."/>
            <person name="Vargo E.L."/>
            <person name="Vilcinskas A."/>
            <person name="Wang J."/>
            <person name="Bornberg-Bauer E."/>
            <person name="Korb J."/>
            <person name="Zhang G."/>
            <person name="Liebig J."/>
        </authorList>
    </citation>
    <scope>NUCLEOTIDE SEQUENCE [LARGE SCALE GENOMIC DNA]</scope>
    <source>
        <tissue evidence="1">Whole organism</tissue>
    </source>
</reference>
<keyword evidence="2" id="KW-1185">Reference proteome</keyword>
<organism evidence="1 2">
    <name type="scientific">Zootermopsis nevadensis</name>
    <name type="common">Dampwood termite</name>
    <dbReference type="NCBI Taxonomy" id="136037"/>
    <lineage>
        <taxon>Eukaryota</taxon>
        <taxon>Metazoa</taxon>
        <taxon>Ecdysozoa</taxon>
        <taxon>Arthropoda</taxon>
        <taxon>Hexapoda</taxon>
        <taxon>Insecta</taxon>
        <taxon>Pterygota</taxon>
        <taxon>Neoptera</taxon>
        <taxon>Polyneoptera</taxon>
        <taxon>Dictyoptera</taxon>
        <taxon>Blattodea</taxon>
        <taxon>Blattoidea</taxon>
        <taxon>Termitoidae</taxon>
        <taxon>Termopsidae</taxon>
        <taxon>Zootermopsis</taxon>
    </lineage>
</organism>
<protein>
    <recommendedName>
        <fullName evidence="3">Histone-lysine N-methyltransferase SETMAR</fullName>
    </recommendedName>
</protein>
<dbReference type="PANTHER" id="PTHR46060:SF1">
    <property type="entry name" value="MARINER MOS1 TRANSPOSASE-LIKE PROTEIN"/>
    <property type="match status" value="1"/>
</dbReference>
<dbReference type="STRING" id="136037.A0A067RVE8"/>
<dbReference type="PANTHER" id="PTHR46060">
    <property type="entry name" value="MARINER MOS1 TRANSPOSASE-LIKE PROTEIN"/>
    <property type="match status" value="1"/>
</dbReference>
<dbReference type="InterPro" id="IPR052709">
    <property type="entry name" value="Transposase-MT_Hybrid"/>
</dbReference>
<proteinExistence type="predicted"/>
<feature type="non-terminal residue" evidence="1">
    <location>
        <position position="1"/>
    </location>
</feature>
<dbReference type="GO" id="GO:0003676">
    <property type="term" value="F:nucleic acid binding"/>
    <property type="evidence" value="ECO:0007669"/>
    <property type="project" value="InterPro"/>
</dbReference>
<dbReference type="Proteomes" id="UP000027135">
    <property type="component" value="Unassembled WGS sequence"/>
</dbReference>
<dbReference type="InterPro" id="IPR036397">
    <property type="entry name" value="RNaseH_sf"/>
</dbReference>
<evidence type="ECO:0008006" key="3">
    <source>
        <dbReference type="Google" id="ProtNLM"/>
    </source>
</evidence>
<name>A0A067RVE8_ZOONE</name>
<dbReference type="OMA" id="QWINSRS"/>
<gene>
    <name evidence="1" type="ORF">L798_11045</name>
</gene>
<sequence length="107" mass="12536">YPIGDSIMQTNRTPSQCQFENRPHTARATVATIQDLHFECLPHPPYSLDLAPSDYHMFGPLKEAMGGKKFRSDKEVQQAVHQWLRRQPQEFFSRGSHTLHKRWRGLY</sequence>
<evidence type="ECO:0000313" key="2">
    <source>
        <dbReference type="Proteomes" id="UP000027135"/>
    </source>
</evidence>
<evidence type="ECO:0000313" key="1">
    <source>
        <dbReference type="EMBL" id="KDR23854.1"/>
    </source>
</evidence>
<dbReference type="InParanoid" id="A0A067RVE8"/>
<dbReference type="Gene3D" id="3.30.420.10">
    <property type="entry name" value="Ribonuclease H-like superfamily/Ribonuclease H"/>
    <property type="match status" value="1"/>
</dbReference>
<dbReference type="EMBL" id="KK852442">
    <property type="protein sequence ID" value="KDR23854.1"/>
    <property type="molecule type" value="Genomic_DNA"/>
</dbReference>
<accession>A0A067RVE8</accession>